<feature type="transmembrane region" description="Helical" evidence="1">
    <location>
        <begin position="412"/>
        <end position="433"/>
    </location>
</feature>
<evidence type="ECO:0000313" key="4">
    <source>
        <dbReference type="Proteomes" id="UP000000422"/>
    </source>
</evidence>
<feature type="transmembrane region" description="Helical" evidence="1">
    <location>
        <begin position="279"/>
        <end position="297"/>
    </location>
</feature>
<feature type="transmembrane region" description="Helical" evidence="1">
    <location>
        <begin position="145"/>
        <end position="178"/>
    </location>
</feature>
<dbReference type="InterPro" id="IPR018677">
    <property type="entry name" value="DUF2157"/>
</dbReference>
<gene>
    <name evidence="3" type="ordered locus">WS1161</name>
</gene>
<dbReference type="KEGG" id="wsu:WS1161"/>
<feature type="transmembrane region" description="Helical" evidence="1">
    <location>
        <begin position="336"/>
        <end position="357"/>
    </location>
</feature>
<feature type="transmembrane region" description="Helical" evidence="1">
    <location>
        <begin position="389"/>
        <end position="406"/>
    </location>
</feature>
<keyword evidence="1" id="KW-0472">Membrane</keyword>
<feature type="transmembrane region" description="Helical" evidence="1">
    <location>
        <begin position="312"/>
        <end position="329"/>
    </location>
</feature>
<evidence type="ECO:0000313" key="3">
    <source>
        <dbReference type="EMBL" id="CAE10248.1"/>
    </source>
</evidence>
<feature type="transmembrane region" description="Helical" evidence="1">
    <location>
        <begin position="54"/>
        <end position="74"/>
    </location>
</feature>
<dbReference type="STRING" id="273121.WS1161"/>
<keyword evidence="1" id="KW-0812">Transmembrane</keyword>
<feature type="transmembrane region" description="Helical" evidence="1">
    <location>
        <begin position="86"/>
        <end position="104"/>
    </location>
</feature>
<sequence>MDETLDKGTKMAKAPMGWLEQEAPKWIERGWMDESSLKALLEHYGSQGGAKRSVIILSLFGFLLLGLGLILILAHNWEMMGRSERLLLSAGLLLLGQGAGIYAWKKGGENRALREGAAILWVLLVGASLALIGQTYHLGGEFRDLLWAWMLLGLLIPFLLKADGAALFLLAGITALLLEGHQEGWMEGVSWLALALFGGYYAWRYSMGREGHALALLGWGLALSLSILWAHHHYSHHAVSAIEMVWLHLLFSWILWAVGRELHQGLRLYHRPFEFIGKLGLWVVLLGALPLGGWEALSQEVIPRFLGMENPWILLMGVAYLVFVSFIWWRRKGVEGGWIFEVMPLLWALALGIFLSFGALRAMLFFNLAVVVGAVFMILYASKKEHTSGINEGMAILLVGILIQFLDSHLGLVGKGLAFILVGGAFLLFNLRFRFKNSKESK</sequence>
<feature type="transmembrane region" description="Helical" evidence="1">
    <location>
        <begin position="238"/>
        <end position="258"/>
    </location>
</feature>
<dbReference type="Proteomes" id="UP000000422">
    <property type="component" value="Chromosome"/>
</dbReference>
<feature type="transmembrane region" description="Helical" evidence="1">
    <location>
        <begin position="116"/>
        <end position="133"/>
    </location>
</feature>
<proteinExistence type="predicted"/>
<keyword evidence="4" id="KW-1185">Reference proteome</keyword>
<dbReference type="AlphaFoldDB" id="Q7MRP0"/>
<dbReference type="Pfam" id="PF09925">
    <property type="entry name" value="DUF2157"/>
    <property type="match status" value="1"/>
</dbReference>
<accession>Q7MRP0</accession>
<feature type="transmembrane region" description="Helical" evidence="1">
    <location>
        <begin position="214"/>
        <end position="232"/>
    </location>
</feature>
<dbReference type="HOGENOM" id="CLU_050998_0_0_7"/>
<evidence type="ECO:0000259" key="2">
    <source>
        <dbReference type="Pfam" id="PF09925"/>
    </source>
</evidence>
<feature type="transmembrane region" description="Helical" evidence="1">
    <location>
        <begin position="184"/>
        <end position="202"/>
    </location>
</feature>
<reference evidence="3 4" key="1">
    <citation type="journal article" date="2003" name="Proc. Natl. Acad. Sci. U.S.A.">
        <title>Complete genome sequence and analysis of Wolinella succinogenes.</title>
        <authorList>
            <person name="Baar C."/>
            <person name="Eppinger M."/>
            <person name="Raddatz G."/>
            <person name="Simon JM."/>
            <person name="Lanz C."/>
            <person name="Klimmek O."/>
            <person name="Nandakumar R."/>
            <person name="Gross R."/>
            <person name="Rosinus A."/>
            <person name="Keller H."/>
            <person name="Jagtap P."/>
            <person name="Linke B."/>
            <person name="Meyer F."/>
            <person name="Lederer H."/>
            <person name="Schuster S.C."/>
        </authorList>
    </citation>
    <scope>NUCLEOTIDE SEQUENCE [LARGE SCALE GENOMIC DNA]</scope>
    <source>
        <strain evidence="4">ATCC 29543 / DSM 1740 / CCUG 13145 / JCM 31913 / LMG 7466 / NCTC 11488 / FDC 602W</strain>
    </source>
</reference>
<protein>
    <recommendedName>
        <fullName evidence="2">DUF2157 domain-containing protein</fullName>
    </recommendedName>
</protein>
<organism evidence="4">
    <name type="scientific">Wolinella succinogenes (strain ATCC 29543 / DSM 1740 / CCUG 13145 / JCM 31913 / LMG 7466 / NCTC 11488 / FDC 602W)</name>
    <name type="common">Vibrio succinogenes</name>
    <dbReference type="NCBI Taxonomy" id="273121"/>
    <lineage>
        <taxon>Bacteria</taxon>
        <taxon>Pseudomonadati</taxon>
        <taxon>Campylobacterota</taxon>
        <taxon>Epsilonproteobacteria</taxon>
        <taxon>Campylobacterales</taxon>
        <taxon>Helicobacteraceae</taxon>
        <taxon>Wolinella</taxon>
    </lineage>
</organism>
<evidence type="ECO:0000256" key="1">
    <source>
        <dbReference type="SAM" id="Phobius"/>
    </source>
</evidence>
<name>Q7MRP0_WOLSU</name>
<feature type="transmembrane region" description="Helical" evidence="1">
    <location>
        <begin position="363"/>
        <end position="382"/>
    </location>
</feature>
<feature type="domain" description="DUF2157" evidence="2">
    <location>
        <begin position="25"/>
        <end position="164"/>
    </location>
</feature>
<dbReference type="EMBL" id="BX571660">
    <property type="protein sequence ID" value="CAE10248.1"/>
    <property type="molecule type" value="Genomic_DNA"/>
</dbReference>
<keyword evidence="1" id="KW-1133">Transmembrane helix</keyword>
<dbReference type="eggNOG" id="COG4872">
    <property type="taxonomic scope" value="Bacteria"/>
</dbReference>